<protein>
    <submittedName>
        <fullName evidence="8">Tyrosine-type recombinase/integrase</fullName>
    </submittedName>
</protein>
<dbReference type="Pfam" id="PF00589">
    <property type="entry name" value="Phage_integrase"/>
    <property type="match status" value="1"/>
</dbReference>
<dbReference type="PROSITE" id="PS51900">
    <property type="entry name" value="CB"/>
    <property type="match status" value="1"/>
</dbReference>
<comment type="similarity">
    <text evidence="1">Belongs to the 'phage' integrase family.</text>
</comment>
<dbReference type="EMBL" id="WOFE01000001">
    <property type="protein sequence ID" value="MBM5570608.1"/>
    <property type="molecule type" value="Genomic_DNA"/>
</dbReference>
<evidence type="ECO:0000256" key="5">
    <source>
        <dbReference type="PROSITE-ProRule" id="PRU01248"/>
    </source>
</evidence>
<evidence type="ECO:0000256" key="3">
    <source>
        <dbReference type="ARBA" id="ARBA00023125"/>
    </source>
</evidence>
<dbReference type="PANTHER" id="PTHR30629">
    <property type="entry name" value="PROPHAGE INTEGRASE"/>
    <property type="match status" value="1"/>
</dbReference>
<dbReference type="InterPro" id="IPR053876">
    <property type="entry name" value="Phage_int_M"/>
</dbReference>
<keyword evidence="3 5" id="KW-0238">DNA-binding</keyword>
<evidence type="ECO:0000259" key="7">
    <source>
        <dbReference type="PROSITE" id="PS51900"/>
    </source>
</evidence>
<dbReference type="Proteomes" id="UP001195660">
    <property type="component" value="Unassembled WGS sequence"/>
</dbReference>
<keyword evidence="4" id="KW-0233">DNA recombination</keyword>
<dbReference type="InterPro" id="IPR013762">
    <property type="entry name" value="Integrase-like_cat_sf"/>
</dbReference>
<sequence length="442" mass="47985">MKKSGEGNKTKNLDGVVYEVGESGALTNAGIGKLTSANIGKHTDGFGLYLEVTKAGAKLFRYRYRLDGKENTYALGRWVANSTSADADTRKAAGLFTLKEARAEVVTLRALVAQGTHPSHAKGDAKRSAAALRANTFEAVATHWMESNVKKWSQNYARQVRQRLTGDVFPAIGKRPLSSISTAAVEEVLRTVQQRSEAQAKLVRIWITGAINHGRRVLKVQSSAMTDDLVQAFTYKTANSHSHLEGSAIARIFPALDTVQHQHPLGVIAVKLLAMTVLRGVELLDARWSEVDFDAALLRVPAERMKARKPHIVPLSSQAIALLTTLRGVTYSGDDSFVFVGRSGRKPLTGSTLRNVLRQAGFSNDELTPHGLRGTFSTWANECGLNFAVIETCLAHTVGSATSGAYNHASYIRERREVLQTWADYLQCGAANVVPLFGGKAA</sequence>
<name>A0ABS2CAY0_9NEIS</name>
<dbReference type="Pfam" id="PF13356">
    <property type="entry name" value="Arm-DNA-bind_3"/>
    <property type="match status" value="1"/>
</dbReference>
<accession>A0ABS2CAY0</accession>
<dbReference type="CDD" id="cd00801">
    <property type="entry name" value="INT_P4_C"/>
    <property type="match status" value="1"/>
</dbReference>
<dbReference type="InterPro" id="IPR050808">
    <property type="entry name" value="Phage_Integrase"/>
</dbReference>
<dbReference type="RefSeq" id="WP_203569899.1">
    <property type="nucleotide sequence ID" value="NZ_WOFE01000001.1"/>
</dbReference>
<evidence type="ECO:0000256" key="4">
    <source>
        <dbReference type="ARBA" id="ARBA00023172"/>
    </source>
</evidence>
<evidence type="ECO:0000256" key="2">
    <source>
        <dbReference type="ARBA" id="ARBA00022908"/>
    </source>
</evidence>
<dbReference type="InterPro" id="IPR044068">
    <property type="entry name" value="CB"/>
</dbReference>
<dbReference type="Pfam" id="PF22022">
    <property type="entry name" value="Phage_int_M"/>
    <property type="match status" value="1"/>
</dbReference>
<dbReference type="PROSITE" id="PS51898">
    <property type="entry name" value="TYR_RECOMBINASE"/>
    <property type="match status" value="1"/>
</dbReference>
<reference evidence="8 9" key="1">
    <citation type="submission" date="2019-11" db="EMBL/GenBank/DDBJ databases">
        <title>Novel Deefgea species.</title>
        <authorList>
            <person name="Han J.-H."/>
        </authorList>
    </citation>
    <scope>NUCLEOTIDE SEQUENCE [LARGE SCALE GENOMIC DNA]</scope>
    <source>
        <strain evidence="8 9">LMG 24817</strain>
    </source>
</reference>
<dbReference type="InterPro" id="IPR038488">
    <property type="entry name" value="Integrase_DNA-bd_sf"/>
</dbReference>
<evidence type="ECO:0000259" key="6">
    <source>
        <dbReference type="PROSITE" id="PS51898"/>
    </source>
</evidence>
<dbReference type="PANTHER" id="PTHR30629:SF2">
    <property type="entry name" value="PROPHAGE INTEGRASE INTS-RELATED"/>
    <property type="match status" value="1"/>
</dbReference>
<dbReference type="Gene3D" id="3.30.160.390">
    <property type="entry name" value="Integrase, DNA-binding domain"/>
    <property type="match status" value="1"/>
</dbReference>
<dbReference type="SUPFAM" id="SSF56349">
    <property type="entry name" value="DNA breaking-rejoining enzymes"/>
    <property type="match status" value="1"/>
</dbReference>
<dbReference type="InterPro" id="IPR002104">
    <property type="entry name" value="Integrase_catalytic"/>
</dbReference>
<keyword evidence="9" id="KW-1185">Reference proteome</keyword>
<evidence type="ECO:0000313" key="8">
    <source>
        <dbReference type="EMBL" id="MBM5570608.1"/>
    </source>
</evidence>
<evidence type="ECO:0000256" key="1">
    <source>
        <dbReference type="ARBA" id="ARBA00008857"/>
    </source>
</evidence>
<dbReference type="InterPro" id="IPR025166">
    <property type="entry name" value="Integrase_DNA_bind_dom"/>
</dbReference>
<evidence type="ECO:0000313" key="9">
    <source>
        <dbReference type="Proteomes" id="UP001195660"/>
    </source>
</evidence>
<organism evidence="8 9">
    <name type="scientific">Deefgea chitinilytica</name>
    <dbReference type="NCBI Taxonomy" id="570276"/>
    <lineage>
        <taxon>Bacteria</taxon>
        <taxon>Pseudomonadati</taxon>
        <taxon>Pseudomonadota</taxon>
        <taxon>Betaproteobacteria</taxon>
        <taxon>Neisseriales</taxon>
        <taxon>Chitinibacteraceae</taxon>
        <taxon>Deefgea</taxon>
    </lineage>
</organism>
<dbReference type="InterPro" id="IPR010998">
    <property type="entry name" value="Integrase_recombinase_N"/>
</dbReference>
<gene>
    <name evidence="8" type="ORF">GM173_03330</name>
</gene>
<feature type="domain" description="Tyr recombinase" evidence="6">
    <location>
        <begin position="239"/>
        <end position="419"/>
    </location>
</feature>
<feature type="domain" description="Core-binding (CB)" evidence="7">
    <location>
        <begin position="135"/>
        <end position="215"/>
    </location>
</feature>
<dbReference type="InterPro" id="IPR011010">
    <property type="entry name" value="DNA_brk_join_enz"/>
</dbReference>
<comment type="caution">
    <text evidence="8">The sequence shown here is derived from an EMBL/GenBank/DDBJ whole genome shotgun (WGS) entry which is preliminary data.</text>
</comment>
<dbReference type="Gene3D" id="1.10.443.10">
    <property type="entry name" value="Intergrase catalytic core"/>
    <property type="match status" value="1"/>
</dbReference>
<dbReference type="Gene3D" id="1.10.150.130">
    <property type="match status" value="1"/>
</dbReference>
<keyword evidence="2" id="KW-0229">DNA integration</keyword>
<proteinExistence type="inferred from homology"/>